<dbReference type="EMBL" id="CM042885">
    <property type="protein sequence ID" value="KAI4365739.1"/>
    <property type="molecule type" value="Genomic_DNA"/>
</dbReference>
<keyword evidence="2" id="KW-1185">Reference proteome</keyword>
<dbReference type="Proteomes" id="UP001057402">
    <property type="component" value="Chromosome 6"/>
</dbReference>
<evidence type="ECO:0000313" key="2">
    <source>
        <dbReference type="Proteomes" id="UP001057402"/>
    </source>
</evidence>
<organism evidence="1 2">
    <name type="scientific">Melastoma candidum</name>
    <dbReference type="NCBI Taxonomy" id="119954"/>
    <lineage>
        <taxon>Eukaryota</taxon>
        <taxon>Viridiplantae</taxon>
        <taxon>Streptophyta</taxon>
        <taxon>Embryophyta</taxon>
        <taxon>Tracheophyta</taxon>
        <taxon>Spermatophyta</taxon>
        <taxon>Magnoliopsida</taxon>
        <taxon>eudicotyledons</taxon>
        <taxon>Gunneridae</taxon>
        <taxon>Pentapetalae</taxon>
        <taxon>rosids</taxon>
        <taxon>malvids</taxon>
        <taxon>Myrtales</taxon>
        <taxon>Melastomataceae</taxon>
        <taxon>Melastomatoideae</taxon>
        <taxon>Melastomateae</taxon>
        <taxon>Melastoma</taxon>
    </lineage>
</organism>
<sequence length="350" mass="38571">MERYQRVEKAKEDVPINENEIRITSQGLVRNYISYSSSLLQERHVPEIVLKAMGQAISKTVAIAEIIKKRMPRLYQDTAISSVSITDVWEPIEEGLVPVEMTRHVSMISITLSFRGLNKKSPGYQAPLHGDQAKPQYRYQQQPRQARALYYPANEGVEGEGEGEVEAGAGEDMETIKTGTIKGEAIRVEIMVVVEIIKWEVIRVEIMVAVEIIKAKGIIKAKEIIKAEEIIEAEEITRVVEIFEGLEIIGVEGITEAEGIIRGEETITVKETMKAEGIMKTRAIIKVDTIKIMVGIQIMGGVVDGAEAGTIMEWGTRGEGVEEAEDTAKVGGGWAVAQGVAPTTTTTKHE</sequence>
<name>A0ACB9QI39_9MYRT</name>
<gene>
    <name evidence="1" type="ORF">MLD38_021701</name>
</gene>
<accession>A0ACB9QI39</accession>
<reference evidence="2" key="1">
    <citation type="journal article" date="2023" name="Front. Plant Sci.">
        <title>Chromosomal-level genome assembly of Melastoma candidum provides insights into trichome evolution.</title>
        <authorList>
            <person name="Zhong Y."/>
            <person name="Wu W."/>
            <person name="Sun C."/>
            <person name="Zou P."/>
            <person name="Liu Y."/>
            <person name="Dai S."/>
            <person name="Zhou R."/>
        </authorList>
    </citation>
    <scope>NUCLEOTIDE SEQUENCE [LARGE SCALE GENOMIC DNA]</scope>
</reference>
<evidence type="ECO:0000313" key="1">
    <source>
        <dbReference type="EMBL" id="KAI4365739.1"/>
    </source>
</evidence>
<protein>
    <submittedName>
        <fullName evidence="1">Uncharacterized protein</fullName>
    </submittedName>
</protein>
<proteinExistence type="predicted"/>
<comment type="caution">
    <text evidence="1">The sequence shown here is derived from an EMBL/GenBank/DDBJ whole genome shotgun (WGS) entry which is preliminary data.</text>
</comment>